<evidence type="ECO:0000313" key="8">
    <source>
        <dbReference type="EMBL" id="KAJ4455856.1"/>
    </source>
</evidence>
<comment type="caution">
    <text evidence="8">The sequence shown here is derived from an EMBL/GenBank/DDBJ whole genome shotgun (WGS) entry which is preliminary data.</text>
</comment>
<dbReference type="CDD" id="cd00590">
    <property type="entry name" value="RRM_SF"/>
    <property type="match status" value="1"/>
</dbReference>
<protein>
    <recommendedName>
        <fullName evidence="1">Trimethylguanosine synthase</fullName>
    </recommendedName>
    <alternativeName>
        <fullName evidence="7">Cap-specific guanine-N(2) methyltransferase</fullName>
    </alternativeName>
</protein>
<reference evidence="8" key="1">
    <citation type="journal article" date="2022" name="bioRxiv">
        <title>Genomics of Preaxostyla Flagellates Illuminates Evolutionary Transitions and the Path Towards Mitochondrial Loss.</title>
        <authorList>
            <person name="Novak L.V.F."/>
            <person name="Treitli S.C."/>
            <person name="Pyrih J."/>
            <person name="Halakuc P."/>
            <person name="Pipaliya S.V."/>
            <person name="Vacek V."/>
            <person name="Brzon O."/>
            <person name="Soukal P."/>
            <person name="Eme L."/>
            <person name="Dacks J.B."/>
            <person name="Karnkowska A."/>
            <person name="Elias M."/>
            <person name="Hampl V."/>
        </authorList>
    </citation>
    <scope>NUCLEOTIDE SEQUENCE</scope>
    <source>
        <strain evidence="8">RCP-MX</strain>
    </source>
</reference>
<dbReference type="InterPro" id="IPR019012">
    <property type="entry name" value="RNA_cap_Gua-N2-MeTrfase"/>
</dbReference>
<name>A0ABQ8UBQ9_9EUKA</name>
<comment type="catalytic activity">
    <reaction evidence="4">
        <text>a 5'-end (N(7)-methyl 5'-triphosphoguanosine)-ribonucleoside in snoRNA + S-adenosyl-L-methionine = a 5'-end (N(2),N(7)-dimethyl 5'-triphosphoguanosine)-ribonucleoside in snoRNA + S-adenosyl-L-homocysteine + H(+)</text>
        <dbReference type="Rhea" id="RHEA:78475"/>
        <dbReference type="Rhea" id="RHEA-COMP:19086"/>
        <dbReference type="Rhea" id="RHEA-COMP:19088"/>
        <dbReference type="ChEBI" id="CHEBI:15378"/>
        <dbReference type="ChEBI" id="CHEBI:57856"/>
        <dbReference type="ChEBI" id="CHEBI:59789"/>
        <dbReference type="ChEBI" id="CHEBI:156461"/>
        <dbReference type="ChEBI" id="CHEBI:172880"/>
    </reaction>
    <physiologicalReaction direction="left-to-right" evidence="4">
        <dbReference type="Rhea" id="RHEA:78476"/>
    </physiologicalReaction>
</comment>
<dbReference type="SUPFAM" id="SSF54928">
    <property type="entry name" value="RNA-binding domain, RBD"/>
    <property type="match status" value="1"/>
</dbReference>
<dbReference type="Gene3D" id="3.30.70.330">
    <property type="match status" value="1"/>
</dbReference>
<comment type="catalytic activity">
    <reaction evidence="5">
        <text>a 5'-end (N(2),N(7)-dimethyl 5'-triphosphoguanosine)-ribonucleoside in snRNA + S-adenosyl-L-methionine = a 5'-end (N(2),N(2),N(7)-trimethyl 5'-triphosphoguanosine)-ribonucleoside in snRNA + S-adenosyl-L-homocysteine + H(+)</text>
        <dbReference type="Rhea" id="RHEA:78479"/>
        <dbReference type="Rhea" id="RHEA-COMP:19087"/>
        <dbReference type="Rhea" id="RHEA-COMP:19089"/>
        <dbReference type="ChEBI" id="CHEBI:15378"/>
        <dbReference type="ChEBI" id="CHEBI:57856"/>
        <dbReference type="ChEBI" id="CHEBI:59789"/>
        <dbReference type="ChEBI" id="CHEBI:167623"/>
        <dbReference type="ChEBI" id="CHEBI:172880"/>
    </reaction>
    <physiologicalReaction direction="left-to-right" evidence="5">
        <dbReference type="Rhea" id="RHEA:78480"/>
    </physiologicalReaction>
</comment>
<evidence type="ECO:0000256" key="6">
    <source>
        <dbReference type="ARBA" id="ARBA00049075"/>
    </source>
</evidence>
<evidence type="ECO:0000256" key="2">
    <source>
        <dbReference type="ARBA" id="ARBA00025783"/>
    </source>
</evidence>
<dbReference type="InterPro" id="IPR035979">
    <property type="entry name" value="RBD_domain_sf"/>
</dbReference>
<accession>A0ABQ8UBQ9</accession>
<comment type="catalytic activity">
    <reaction evidence="3">
        <text>a 5'-end (N(2),N(7)-dimethyl 5'-triphosphoguanosine)-ribonucleoside in snoRNA + S-adenosyl-L-methionine = a 5'-end (N(2),N(2),N(7)-trimethyl 5'-triphosphoguanosine)-ribonucleoside in snoRNA + S-adenosyl-L-homocysteine + H(+)</text>
        <dbReference type="Rhea" id="RHEA:78507"/>
        <dbReference type="Rhea" id="RHEA-COMP:19088"/>
        <dbReference type="Rhea" id="RHEA-COMP:19090"/>
        <dbReference type="ChEBI" id="CHEBI:15378"/>
        <dbReference type="ChEBI" id="CHEBI:57856"/>
        <dbReference type="ChEBI" id="CHEBI:59789"/>
        <dbReference type="ChEBI" id="CHEBI:167623"/>
        <dbReference type="ChEBI" id="CHEBI:172880"/>
    </reaction>
    <physiologicalReaction direction="left-to-right" evidence="3">
        <dbReference type="Rhea" id="RHEA:78508"/>
    </physiologicalReaction>
</comment>
<dbReference type="PANTHER" id="PTHR14741">
    <property type="entry name" value="S-ADENOSYLMETHIONINE-DEPENDENT METHYLTRANSFERASE RELATED"/>
    <property type="match status" value="1"/>
</dbReference>
<evidence type="ECO:0000256" key="4">
    <source>
        <dbReference type="ARBA" id="ARBA00048740"/>
    </source>
</evidence>
<dbReference type="EMBL" id="JAPMOS010000090">
    <property type="protein sequence ID" value="KAJ4455856.1"/>
    <property type="molecule type" value="Genomic_DNA"/>
</dbReference>
<comment type="catalytic activity">
    <reaction evidence="6">
        <text>a 5'-end (N(7)-methyl 5'-triphosphoguanosine)-ribonucleoside in snRNA + S-adenosyl-L-methionine = a 5'-end (N(2),N(7)-dimethyl 5'-triphosphoguanosine)-ribonucleoside in snRNA + S-adenosyl-L-homocysteine + H(+)</text>
        <dbReference type="Rhea" id="RHEA:78471"/>
        <dbReference type="Rhea" id="RHEA-COMP:19085"/>
        <dbReference type="Rhea" id="RHEA-COMP:19087"/>
        <dbReference type="ChEBI" id="CHEBI:15378"/>
        <dbReference type="ChEBI" id="CHEBI:57856"/>
        <dbReference type="ChEBI" id="CHEBI:59789"/>
        <dbReference type="ChEBI" id="CHEBI:156461"/>
        <dbReference type="ChEBI" id="CHEBI:172880"/>
    </reaction>
    <physiologicalReaction direction="left-to-right" evidence="6">
        <dbReference type="Rhea" id="RHEA:78472"/>
    </physiologicalReaction>
</comment>
<proteinExistence type="inferred from homology"/>
<dbReference type="Proteomes" id="UP001141327">
    <property type="component" value="Unassembled WGS sequence"/>
</dbReference>
<dbReference type="Gene3D" id="3.40.50.150">
    <property type="entry name" value="Vaccinia Virus protein VP39"/>
    <property type="match status" value="1"/>
</dbReference>
<organism evidence="8 9">
    <name type="scientific">Paratrimastix pyriformis</name>
    <dbReference type="NCBI Taxonomy" id="342808"/>
    <lineage>
        <taxon>Eukaryota</taxon>
        <taxon>Metamonada</taxon>
        <taxon>Preaxostyla</taxon>
        <taxon>Paratrimastigidae</taxon>
        <taxon>Paratrimastix</taxon>
    </lineage>
</organism>
<sequence>MEAGPLPAAASTACPAVSPASRCSTVFIRGIDQKCRGKGKINFFIRDAFKPFHVRKVRTLMHGTAFVHLATPEDTQKALAHFAGSPLTFHDHVLEMEPACEDKRDWVFPEVPYATRCKLALDPVALFSTTDQITADRMSILLRDLVLAGLPSGTVELPPHIAITDACACTGGNTLSFLKVFPVVRAVESAPERVALLVRNIGVYTGVEQPTQASSAPDHPHAHWDRLAPAPPLSGAHTVDVYGGDFVALLRGGDLRQQAVFIDPPWGGMTYSKAASAPGDDVLAELTLGAAPLASLALALGRRHADLVALKVPKNYDLDAFVAKMVNVVLPPRAPAPPKASRKQRAKQYFNRKKQKKGRVLFPYALTGLTYRNRTLDAVIRLINTWNATFLHEYHPKFFDWEKKRWIQLCKWKGCKLE</sequence>
<evidence type="ECO:0000313" key="9">
    <source>
        <dbReference type="Proteomes" id="UP001141327"/>
    </source>
</evidence>
<keyword evidence="9" id="KW-1185">Reference proteome</keyword>
<evidence type="ECO:0000256" key="1">
    <source>
        <dbReference type="ARBA" id="ARBA00018517"/>
    </source>
</evidence>
<dbReference type="PANTHER" id="PTHR14741:SF32">
    <property type="entry name" value="TRIMETHYLGUANOSINE SYNTHASE"/>
    <property type="match status" value="1"/>
</dbReference>
<dbReference type="InterPro" id="IPR012677">
    <property type="entry name" value="Nucleotide-bd_a/b_plait_sf"/>
</dbReference>
<evidence type="ECO:0000256" key="5">
    <source>
        <dbReference type="ARBA" id="ARBA00048763"/>
    </source>
</evidence>
<evidence type="ECO:0000256" key="7">
    <source>
        <dbReference type="ARBA" id="ARBA00049790"/>
    </source>
</evidence>
<comment type="similarity">
    <text evidence="2">Belongs to the methyltransferase superfamily. Trimethylguanosine synthase family.</text>
</comment>
<dbReference type="Pfam" id="PF09445">
    <property type="entry name" value="Methyltransf_15"/>
    <property type="match status" value="1"/>
</dbReference>
<dbReference type="SUPFAM" id="SSF53335">
    <property type="entry name" value="S-adenosyl-L-methionine-dependent methyltransferases"/>
    <property type="match status" value="1"/>
</dbReference>
<dbReference type="InterPro" id="IPR029063">
    <property type="entry name" value="SAM-dependent_MTases_sf"/>
</dbReference>
<gene>
    <name evidence="8" type="ORF">PAPYR_9062</name>
</gene>
<evidence type="ECO:0000256" key="3">
    <source>
        <dbReference type="ARBA" id="ARBA00047418"/>
    </source>
</evidence>